<keyword evidence="2" id="KW-0862">Zinc</keyword>
<feature type="compositionally biased region" description="Acidic residues" evidence="4">
    <location>
        <begin position="265"/>
        <end position="275"/>
    </location>
</feature>
<feature type="compositionally biased region" description="Low complexity" evidence="4">
    <location>
        <begin position="254"/>
        <end position="264"/>
    </location>
</feature>
<dbReference type="GeneID" id="108560210"/>
<protein>
    <submittedName>
        <fullName evidence="7">Origin recognition complex subunit 1-like</fullName>
    </submittedName>
</protein>
<feature type="compositionally biased region" description="Acidic residues" evidence="4">
    <location>
        <begin position="199"/>
        <end position="210"/>
    </location>
</feature>
<accession>A0ABM1MF04</accession>
<keyword evidence="1 3" id="KW-0863">Zinc-finger</keyword>
<evidence type="ECO:0000313" key="7">
    <source>
        <dbReference type="RefSeq" id="XP_017773154.1"/>
    </source>
</evidence>
<feature type="domain" description="RING-type" evidence="5">
    <location>
        <begin position="19"/>
        <end position="64"/>
    </location>
</feature>
<gene>
    <name evidence="7" type="primary">LOC108560210</name>
</gene>
<dbReference type="RefSeq" id="XP_017773154.1">
    <property type="nucleotide sequence ID" value="XM_017917665.1"/>
</dbReference>
<dbReference type="Proteomes" id="UP000695000">
    <property type="component" value="Unplaced"/>
</dbReference>
<feature type="region of interest" description="Disordered" evidence="4">
    <location>
        <begin position="199"/>
        <end position="275"/>
    </location>
</feature>
<name>A0ABM1MF04_NICVS</name>
<evidence type="ECO:0000313" key="6">
    <source>
        <dbReference type="Proteomes" id="UP000695000"/>
    </source>
</evidence>
<dbReference type="InterPro" id="IPR001841">
    <property type="entry name" value="Znf_RING"/>
</dbReference>
<evidence type="ECO:0000256" key="3">
    <source>
        <dbReference type="PROSITE-ProRule" id="PRU00175"/>
    </source>
</evidence>
<dbReference type="SUPFAM" id="SSF57850">
    <property type="entry name" value="RING/U-box"/>
    <property type="match status" value="1"/>
</dbReference>
<keyword evidence="6" id="KW-1185">Reference proteome</keyword>
<evidence type="ECO:0000256" key="2">
    <source>
        <dbReference type="ARBA" id="ARBA00022833"/>
    </source>
</evidence>
<dbReference type="PROSITE" id="PS50089">
    <property type="entry name" value="ZF_RING_2"/>
    <property type="match status" value="1"/>
</dbReference>
<evidence type="ECO:0000256" key="4">
    <source>
        <dbReference type="SAM" id="MobiDB-lite"/>
    </source>
</evidence>
<dbReference type="Gene3D" id="3.30.40.10">
    <property type="entry name" value="Zinc/RING finger domain, C3HC4 (zinc finger)"/>
    <property type="match status" value="1"/>
</dbReference>
<organism evidence="6 7">
    <name type="scientific">Nicrophorus vespilloides</name>
    <name type="common">Boreal carrion beetle</name>
    <dbReference type="NCBI Taxonomy" id="110193"/>
    <lineage>
        <taxon>Eukaryota</taxon>
        <taxon>Metazoa</taxon>
        <taxon>Ecdysozoa</taxon>
        <taxon>Arthropoda</taxon>
        <taxon>Hexapoda</taxon>
        <taxon>Insecta</taxon>
        <taxon>Pterygota</taxon>
        <taxon>Neoptera</taxon>
        <taxon>Endopterygota</taxon>
        <taxon>Coleoptera</taxon>
        <taxon>Polyphaga</taxon>
        <taxon>Staphyliniformia</taxon>
        <taxon>Silphidae</taxon>
        <taxon>Nicrophorinae</taxon>
        <taxon>Nicrophorus</taxon>
    </lineage>
</organism>
<feature type="compositionally biased region" description="Acidic residues" evidence="4">
    <location>
        <begin position="226"/>
        <end position="248"/>
    </location>
</feature>
<reference evidence="7" key="1">
    <citation type="submission" date="2025-08" db="UniProtKB">
        <authorList>
            <consortium name="RefSeq"/>
        </authorList>
    </citation>
    <scope>IDENTIFICATION</scope>
    <source>
        <tissue evidence="7">Whole Larva</tissue>
    </source>
</reference>
<proteinExistence type="predicted"/>
<evidence type="ECO:0000256" key="1">
    <source>
        <dbReference type="ARBA" id="ARBA00022771"/>
    </source>
</evidence>
<keyword evidence="1 3" id="KW-0479">Metal-binding</keyword>
<evidence type="ECO:0000259" key="5">
    <source>
        <dbReference type="PROSITE" id="PS50089"/>
    </source>
</evidence>
<sequence>MAEREQQIADEEAVVGKVCSLCSVDLTRWQVTKLPCEHVFHFCCVMDYLGNVDLHGIKYCPVCRQEFLLITLIKEILGASAFQLFRKIILDEPAHHEQSDLMRINHLLVDIQDFDENNKNEQHMHCSDDDELVVEEDANGQMEIGEEEKKVEDDAESNEAICGEELVEVLNDAAYEESSVEESLEDWESEWSEDDFDMFEFDEESSDATSDDIGVFMDYNGSSNQEELDDWSEEEESSLASADLDEEFNSSPISSSCGGDADVSSSDDDIANYYS</sequence>
<dbReference type="InterPro" id="IPR013083">
    <property type="entry name" value="Znf_RING/FYVE/PHD"/>
</dbReference>